<dbReference type="Gene3D" id="3.40.50.10140">
    <property type="entry name" value="Toll/interleukin-1 receptor homology (TIR) domain"/>
    <property type="match status" value="1"/>
</dbReference>
<protein>
    <submittedName>
        <fullName evidence="1">SEFIR domain protein</fullName>
    </submittedName>
</protein>
<dbReference type="SMART" id="SM00028">
    <property type="entry name" value="TPR"/>
    <property type="match status" value="3"/>
</dbReference>
<gene>
    <name evidence="1" type="ORF">OP10G_1389</name>
</gene>
<dbReference type="InterPro" id="IPR019734">
    <property type="entry name" value="TPR_rpt"/>
</dbReference>
<dbReference type="Gene3D" id="3.40.50.300">
    <property type="entry name" value="P-loop containing nucleotide triphosphate hydrolases"/>
    <property type="match status" value="1"/>
</dbReference>
<dbReference type="InterPro" id="IPR035897">
    <property type="entry name" value="Toll_tir_struct_dom_sf"/>
</dbReference>
<dbReference type="AlphaFoldDB" id="A0A068NMX9"/>
<dbReference type="Proteomes" id="UP000027982">
    <property type="component" value="Chromosome"/>
</dbReference>
<name>A0A068NMX9_FIMGI</name>
<dbReference type="EMBL" id="CP007139">
    <property type="protein sequence ID" value="AIE84757.1"/>
    <property type="molecule type" value="Genomic_DNA"/>
</dbReference>
<dbReference type="SUPFAM" id="SSF48452">
    <property type="entry name" value="TPR-like"/>
    <property type="match status" value="1"/>
</dbReference>
<dbReference type="Gene3D" id="1.25.40.10">
    <property type="entry name" value="Tetratricopeptide repeat domain"/>
    <property type="match status" value="1"/>
</dbReference>
<dbReference type="HOGENOM" id="CLU_013149_0_0_0"/>
<sequence>MLEAFRTFEANDLICLWHDNLTPVAINWDKHIIEQLVKAKIAIVLLTPEALRSDYIVKKELPMLKEMYDAERIQIIPLPCEPCDLGTHSWLNGCQAPNSLKPLDGDEEEKKRSLQELVVRVTQRLTEIALEQGGISDRHTPLDPKWVSLDKLRLDGDRKRDVGRLIGRDQEIALLNLAFARSDVKTQVLVAPGGAGKTMLTRYWLETLQAKNWKGVERVYAWSFYSQGTREELQASEQPFFEDAVKFFEVENDATLSPTDRGRRLAQAIAEKPTLLILDGIEPLQVPKGEAKEGRLRASGIRSMLSHLGNFSSKDKWSGLCLISTREEIVDLQATQRGRADMWGEVLSVELPPLSDEAGAELLHSVGVNRLGVRPINCDHEKLRDMTRRVNGHALTLFLYGQYLRRVNQGDISGASLIQFSEEDTDNKRNGTSFRLFQTLEAWFAGSGEGTEFRQLAILRMMGLFDRPVLMSCLEHLMQAPPIEGLTEPMFVRHKGVAHDEVKVQPIERAKFNLALHHLIDFGLVFYANADDEITTLDCHPLVREYFAERLRTDDLEAWKQANLRLGHYYEDLVDEPYPKDHAKLDLIFQALVFYARAGMPKKSYRTFKLRILADDYYATKGLGMQAEVWVACKTILRHNEEQIDLVGKADILQQLGYTERSLGMLSDAIKSFNACLEIREANYTGSKGEANLISIVAGLLGVTQLYSGDLRGGLLNTTKAVKFSQGAEDTPKYMYSLSSKGKVEHYLGQFGLACENLQKAYEMSKAPQNQREPSNCSNACFRWGELLLWKKAYAEALEVADDGLAFVERTGLGPMFKALLQVNRAYAMMAGAYRKEVDAIVKELLDTALQNFRRGGLDNETIRGHLALAHYYDWSGNPVEARFDLDEAWSMAELGQMRLHMADVLLLRARLFADQPERPWGDPEMHLFDARKLILECGYRRREAEWNELAERLRVQETCI</sequence>
<reference evidence="1 2" key="1">
    <citation type="journal article" date="2014" name="PLoS ONE">
        <title>The first complete genome sequence of the class fimbriimonadia in the phylum armatimonadetes.</title>
        <authorList>
            <person name="Hu Z.Y."/>
            <person name="Wang Y.Z."/>
            <person name="Im W.T."/>
            <person name="Wang S.Y."/>
            <person name="Zhao G.P."/>
            <person name="Zheng H.J."/>
            <person name="Quan Z.X."/>
        </authorList>
    </citation>
    <scope>NUCLEOTIDE SEQUENCE [LARGE SCALE GENOMIC DNA]</scope>
    <source>
        <strain evidence="1">Gsoil 348</strain>
    </source>
</reference>
<evidence type="ECO:0000313" key="2">
    <source>
        <dbReference type="Proteomes" id="UP000027982"/>
    </source>
</evidence>
<dbReference type="KEGG" id="fgi:OP10G_1389"/>
<dbReference type="InterPro" id="IPR027417">
    <property type="entry name" value="P-loop_NTPase"/>
</dbReference>
<dbReference type="InterPro" id="IPR011990">
    <property type="entry name" value="TPR-like_helical_dom_sf"/>
</dbReference>
<accession>A0A068NMX9</accession>
<proteinExistence type="predicted"/>
<dbReference type="eggNOG" id="COG2909">
    <property type="taxonomic scope" value="Bacteria"/>
</dbReference>
<dbReference type="STRING" id="661478.OP10G_1389"/>
<dbReference type="SUPFAM" id="SSF52200">
    <property type="entry name" value="Toll/Interleukin receptor TIR domain"/>
    <property type="match status" value="1"/>
</dbReference>
<evidence type="ECO:0000313" key="1">
    <source>
        <dbReference type="EMBL" id="AIE84757.1"/>
    </source>
</evidence>
<dbReference type="SUPFAM" id="SSF52540">
    <property type="entry name" value="P-loop containing nucleoside triphosphate hydrolases"/>
    <property type="match status" value="1"/>
</dbReference>
<organism evidence="1 2">
    <name type="scientific">Fimbriimonas ginsengisoli Gsoil 348</name>
    <dbReference type="NCBI Taxonomy" id="661478"/>
    <lineage>
        <taxon>Bacteria</taxon>
        <taxon>Bacillati</taxon>
        <taxon>Armatimonadota</taxon>
        <taxon>Fimbriimonadia</taxon>
        <taxon>Fimbriimonadales</taxon>
        <taxon>Fimbriimonadaceae</taxon>
        <taxon>Fimbriimonas</taxon>
    </lineage>
</organism>
<keyword evidence="2" id="KW-1185">Reference proteome</keyword>